<dbReference type="SMART" id="SM00855">
    <property type="entry name" value="PGAM"/>
    <property type="match status" value="1"/>
</dbReference>
<dbReference type="SUPFAM" id="SSF53254">
    <property type="entry name" value="Phosphoglycerate mutase-like"/>
    <property type="match status" value="1"/>
</dbReference>
<organism evidence="1 2">
    <name type="scientific">Hydrogenophaga laconesensis</name>
    <dbReference type="NCBI Taxonomy" id="1805971"/>
    <lineage>
        <taxon>Bacteria</taxon>
        <taxon>Pseudomonadati</taxon>
        <taxon>Pseudomonadota</taxon>
        <taxon>Betaproteobacteria</taxon>
        <taxon>Burkholderiales</taxon>
        <taxon>Comamonadaceae</taxon>
        <taxon>Hydrogenophaga</taxon>
    </lineage>
</organism>
<dbReference type="EC" id="3.1.3.73" evidence="1"/>
<dbReference type="Gene3D" id="3.40.50.1240">
    <property type="entry name" value="Phosphoglycerate mutase-like"/>
    <property type="match status" value="1"/>
</dbReference>
<dbReference type="EMBL" id="JAVDWE010000004">
    <property type="protein sequence ID" value="MDR7094295.1"/>
    <property type="molecule type" value="Genomic_DNA"/>
</dbReference>
<proteinExistence type="predicted"/>
<gene>
    <name evidence="1" type="ORF">J2X09_002033</name>
</gene>
<accession>A0ABU1VAD9</accession>
<comment type="caution">
    <text evidence="1">The sequence shown here is derived from an EMBL/GenBank/DDBJ whole genome shotgun (WGS) entry which is preliminary data.</text>
</comment>
<protein>
    <submittedName>
        <fullName evidence="1">Alpha-ribazole phosphatase</fullName>
        <ecNumber evidence="1">3.1.3.73</ecNumber>
    </submittedName>
</protein>
<evidence type="ECO:0000313" key="1">
    <source>
        <dbReference type="EMBL" id="MDR7094295.1"/>
    </source>
</evidence>
<keyword evidence="2" id="KW-1185">Reference proteome</keyword>
<dbReference type="Pfam" id="PF00300">
    <property type="entry name" value="His_Phos_1"/>
    <property type="match status" value="1"/>
</dbReference>
<name>A0ABU1VAD9_9BURK</name>
<keyword evidence="1" id="KW-0378">Hydrolase</keyword>
<dbReference type="GO" id="GO:0043755">
    <property type="term" value="F:alpha-ribazole phosphatase activity"/>
    <property type="evidence" value="ECO:0007669"/>
    <property type="project" value="UniProtKB-EC"/>
</dbReference>
<dbReference type="RefSeq" id="WP_204733010.1">
    <property type="nucleotide sequence ID" value="NZ_JAVDWE010000004.1"/>
</dbReference>
<evidence type="ECO:0000313" key="2">
    <source>
        <dbReference type="Proteomes" id="UP001265550"/>
    </source>
</evidence>
<sequence>MKLWLLRHAPVMLGPGLCYGSSDVPAHGELTREAALNIAPLLPPGTPVWMSGLLRAQQLAGAIQAERSDLGAARIDTRLNEMDFGTWELQRWDSVPHSAFNEWMADFAHHRFGGTESTQMLLYRVAAALADLRPATSTDVLWITHAGVIRAVTYILNSGGVHIREASEWPKDAPEQGGWITVEV</sequence>
<dbReference type="InterPro" id="IPR013078">
    <property type="entry name" value="His_Pase_superF_clade-1"/>
</dbReference>
<dbReference type="Proteomes" id="UP001265550">
    <property type="component" value="Unassembled WGS sequence"/>
</dbReference>
<dbReference type="InterPro" id="IPR029033">
    <property type="entry name" value="His_PPase_superfam"/>
</dbReference>
<reference evidence="1 2" key="1">
    <citation type="submission" date="2023-07" db="EMBL/GenBank/DDBJ databases">
        <title>Sorghum-associated microbial communities from plants grown in Nebraska, USA.</title>
        <authorList>
            <person name="Schachtman D."/>
        </authorList>
    </citation>
    <scope>NUCLEOTIDE SEQUENCE [LARGE SCALE GENOMIC DNA]</scope>
    <source>
        <strain evidence="1 2">BE240</strain>
    </source>
</reference>